<dbReference type="KEGG" id="emo:DM558_14955"/>
<feature type="chain" id="PRO_5019100179" evidence="1">
    <location>
        <begin position="22"/>
        <end position="171"/>
    </location>
</feature>
<organism evidence="2 3">
    <name type="scientific">Entomomonas moraniae</name>
    <dbReference type="NCBI Taxonomy" id="2213226"/>
    <lineage>
        <taxon>Bacteria</taxon>
        <taxon>Pseudomonadati</taxon>
        <taxon>Pseudomonadota</taxon>
        <taxon>Gammaproteobacteria</taxon>
        <taxon>Pseudomonadales</taxon>
        <taxon>Pseudomonadaceae</taxon>
        <taxon>Entomomonas</taxon>
    </lineage>
</organism>
<dbReference type="InterPro" id="IPR008966">
    <property type="entry name" value="Adhesion_dom_sf"/>
</dbReference>
<sequence length="171" mass="17751">MKKFISSILLTASTLPTLAFAEQANTINFRGEVTSQTCNVSINGETTSPVVLMPTVSSSVLTTAGQTAGNTGFSIEIKDCTQASKAKAWIYTALNGSNGNVLNTGGTASNVEIRLLDGVTQQQVFMTHATSQATISSSGTASIPLVAQYYSTGNTTAGSVIGTAMYIMAYE</sequence>
<dbReference type="SUPFAM" id="SSF49401">
    <property type="entry name" value="Bacterial adhesins"/>
    <property type="match status" value="1"/>
</dbReference>
<dbReference type="GO" id="GO:0043709">
    <property type="term" value="P:cell adhesion involved in single-species biofilm formation"/>
    <property type="evidence" value="ECO:0007669"/>
    <property type="project" value="TreeGrafter"/>
</dbReference>
<evidence type="ECO:0000313" key="2">
    <source>
        <dbReference type="EMBL" id="AZS51988.1"/>
    </source>
</evidence>
<feature type="signal peptide" evidence="1">
    <location>
        <begin position="1"/>
        <end position="21"/>
    </location>
</feature>
<dbReference type="Gene3D" id="2.60.40.1090">
    <property type="entry name" value="Fimbrial-type adhesion domain"/>
    <property type="match status" value="1"/>
</dbReference>
<dbReference type="EMBL" id="CP029822">
    <property type="protein sequence ID" value="AZS51988.1"/>
    <property type="molecule type" value="Genomic_DNA"/>
</dbReference>
<proteinExistence type="predicted"/>
<evidence type="ECO:0000256" key="1">
    <source>
        <dbReference type="SAM" id="SignalP"/>
    </source>
</evidence>
<evidence type="ECO:0000313" key="3">
    <source>
        <dbReference type="Proteomes" id="UP000273143"/>
    </source>
</evidence>
<reference evidence="3" key="1">
    <citation type="submission" date="2018-06" db="EMBL/GenBank/DDBJ databases">
        <title>Complete genome of Pseudomonas insecticola strain QZS01.</title>
        <authorList>
            <person name="Wang J."/>
            <person name="Su Q."/>
        </authorList>
    </citation>
    <scope>NUCLEOTIDE SEQUENCE [LARGE SCALE GENOMIC DNA]</scope>
    <source>
        <strain evidence="3">QZS01</strain>
    </source>
</reference>
<dbReference type="PANTHER" id="PTHR33420">
    <property type="entry name" value="FIMBRIAL SUBUNIT ELFA-RELATED"/>
    <property type="match status" value="1"/>
</dbReference>
<keyword evidence="3" id="KW-1185">Reference proteome</keyword>
<dbReference type="InterPro" id="IPR036937">
    <property type="entry name" value="Adhesion_dom_fimbrial_sf"/>
</dbReference>
<protein>
    <submittedName>
        <fullName evidence="2">Type 1 fimbrial protein</fullName>
    </submittedName>
</protein>
<name>A0A451EQ80_9GAMM</name>
<dbReference type="InterPro" id="IPR050263">
    <property type="entry name" value="Bact_Fimbrial_Adh_Pro"/>
</dbReference>
<dbReference type="AlphaFoldDB" id="A0A451EQ80"/>
<gene>
    <name evidence="2" type="ORF">DM558_14955</name>
</gene>
<accession>A0A451EQ80</accession>
<dbReference type="RefSeq" id="WP_127164646.1">
    <property type="nucleotide sequence ID" value="NZ_CP029822.1"/>
</dbReference>
<keyword evidence="1" id="KW-0732">Signal</keyword>
<dbReference type="PANTHER" id="PTHR33420:SF10">
    <property type="entry name" value="FIMBRIAE MAJOR SUBUNIT"/>
    <property type="match status" value="1"/>
</dbReference>
<dbReference type="Proteomes" id="UP000273143">
    <property type="component" value="Chromosome"/>
</dbReference>
<dbReference type="GO" id="GO:0009289">
    <property type="term" value="C:pilus"/>
    <property type="evidence" value="ECO:0007669"/>
    <property type="project" value="InterPro"/>
</dbReference>